<dbReference type="CDD" id="cd02440">
    <property type="entry name" value="AdoMet_MTases"/>
    <property type="match status" value="1"/>
</dbReference>
<reference evidence="2 3" key="1">
    <citation type="journal article" date="2016" name="Int. J. Syst. Evol. Microbiol.">
        <title>Panacibacter ginsenosidivorans gen. nov., sp. nov., with ginsenoside converting activity isolated from soil of a ginseng field.</title>
        <authorList>
            <person name="Siddiqi M.Z."/>
            <person name="Muhammad Shafi S."/>
            <person name="Choi K.D."/>
            <person name="Im W.T."/>
        </authorList>
    </citation>
    <scope>NUCLEOTIDE SEQUENCE [LARGE SCALE GENOMIC DNA]</scope>
    <source>
        <strain evidence="2 3">Gsoil1550</strain>
    </source>
</reference>
<dbReference type="Pfam" id="PF08241">
    <property type="entry name" value="Methyltransf_11"/>
    <property type="match status" value="1"/>
</dbReference>
<dbReference type="Gene3D" id="3.40.50.150">
    <property type="entry name" value="Vaccinia Virus protein VP39"/>
    <property type="match status" value="1"/>
</dbReference>
<dbReference type="RefSeq" id="WP_147187866.1">
    <property type="nucleotide sequence ID" value="NZ_CP042435.1"/>
</dbReference>
<dbReference type="AlphaFoldDB" id="A0A5B8V609"/>
<evidence type="ECO:0000259" key="1">
    <source>
        <dbReference type="Pfam" id="PF08241"/>
    </source>
</evidence>
<dbReference type="SUPFAM" id="SSF53335">
    <property type="entry name" value="S-adenosyl-L-methionine-dependent methyltransferases"/>
    <property type="match status" value="1"/>
</dbReference>
<keyword evidence="3" id="KW-1185">Reference proteome</keyword>
<protein>
    <submittedName>
        <fullName evidence="2">Methyltransferase domain-containing protein</fullName>
    </submittedName>
</protein>
<keyword evidence="2" id="KW-0808">Transferase</keyword>
<feature type="domain" description="Methyltransferase type 11" evidence="1">
    <location>
        <begin position="97"/>
        <end position="171"/>
    </location>
</feature>
<dbReference type="InterPro" id="IPR013216">
    <property type="entry name" value="Methyltransf_11"/>
</dbReference>
<dbReference type="KEGG" id="pgin:FRZ67_01620"/>
<dbReference type="EMBL" id="CP042435">
    <property type="protein sequence ID" value="QEC66066.1"/>
    <property type="molecule type" value="Genomic_DNA"/>
</dbReference>
<organism evidence="2 3">
    <name type="scientific">Panacibacter ginsenosidivorans</name>
    <dbReference type="NCBI Taxonomy" id="1813871"/>
    <lineage>
        <taxon>Bacteria</taxon>
        <taxon>Pseudomonadati</taxon>
        <taxon>Bacteroidota</taxon>
        <taxon>Chitinophagia</taxon>
        <taxon>Chitinophagales</taxon>
        <taxon>Chitinophagaceae</taxon>
        <taxon>Panacibacter</taxon>
    </lineage>
</organism>
<name>A0A5B8V609_9BACT</name>
<proteinExistence type="predicted"/>
<dbReference type="OrthoDB" id="3896938at2"/>
<dbReference type="GO" id="GO:0008757">
    <property type="term" value="F:S-adenosylmethionine-dependent methyltransferase activity"/>
    <property type="evidence" value="ECO:0007669"/>
    <property type="project" value="InterPro"/>
</dbReference>
<dbReference type="Proteomes" id="UP000321533">
    <property type="component" value="Chromosome"/>
</dbReference>
<evidence type="ECO:0000313" key="2">
    <source>
        <dbReference type="EMBL" id="QEC66066.1"/>
    </source>
</evidence>
<gene>
    <name evidence="2" type="ORF">FRZ67_01620</name>
</gene>
<keyword evidence="2" id="KW-0489">Methyltransferase</keyword>
<dbReference type="GO" id="GO:0032259">
    <property type="term" value="P:methylation"/>
    <property type="evidence" value="ECO:0007669"/>
    <property type="project" value="UniProtKB-KW"/>
</dbReference>
<accession>A0A5B8V609</accession>
<sequence>MNKNLRKLKRTIHPKSLQKMILRFTMKGNTVECPCCGSKFITFLPAGIQKRANAACPKCGSLERHRNLWLYFKENPELFKNHTKLLHAAPEKIFSQYFLSRPHIEYTAIDLEPDAYDYTVKTIAMDLTDLKFEDKSFDMIICSHVLEHIPNDGKAMREMHRVLKQDGWAIINVPVHQERATTFEDLTINDPKKQLELFGQPDHVRIYGRDYVDRLQQAGFKVEVVNWPSHYDHNTRFKFGLKENEIIYLCRK</sequence>
<evidence type="ECO:0000313" key="3">
    <source>
        <dbReference type="Proteomes" id="UP000321533"/>
    </source>
</evidence>
<dbReference type="InterPro" id="IPR029063">
    <property type="entry name" value="SAM-dependent_MTases_sf"/>
</dbReference>